<dbReference type="Proteomes" id="UP000288024">
    <property type="component" value="Unassembled WGS sequence"/>
</dbReference>
<organism evidence="1 2">
    <name type="scientific">Niallia taxi</name>
    <dbReference type="NCBI Taxonomy" id="2499688"/>
    <lineage>
        <taxon>Bacteria</taxon>
        <taxon>Bacillati</taxon>
        <taxon>Bacillota</taxon>
        <taxon>Bacilli</taxon>
        <taxon>Bacillales</taxon>
        <taxon>Bacillaceae</taxon>
        <taxon>Niallia</taxon>
    </lineage>
</organism>
<proteinExistence type="predicted"/>
<protein>
    <submittedName>
        <fullName evidence="1">Uncharacterized protein</fullName>
    </submittedName>
</protein>
<keyword evidence="2" id="KW-1185">Reference proteome</keyword>
<reference evidence="1 2" key="1">
    <citation type="submission" date="2019-01" db="EMBL/GenBank/DDBJ databases">
        <title>Bacillus sp. M5HDSG1-1, whole genome shotgun sequence.</title>
        <authorList>
            <person name="Tuo L."/>
        </authorList>
    </citation>
    <scope>NUCLEOTIDE SEQUENCE [LARGE SCALE GENOMIC DNA]</scope>
    <source>
        <strain evidence="1 2">M5HDSG1-1</strain>
    </source>
</reference>
<dbReference type="GeneID" id="87615596"/>
<evidence type="ECO:0000313" key="2">
    <source>
        <dbReference type="Proteomes" id="UP000288024"/>
    </source>
</evidence>
<comment type="caution">
    <text evidence="1">The sequence shown here is derived from an EMBL/GenBank/DDBJ whole genome shotgun (WGS) entry which is preliminary data.</text>
</comment>
<dbReference type="AlphaFoldDB" id="A0A3S2TWK5"/>
<evidence type="ECO:0000313" key="1">
    <source>
        <dbReference type="EMBL" id="RVT67421.1"/>
    </source>
</evidence>
<sequence>MENDKGSKMPDFNSLDDRLIGDGLNQAAFSMKTNLDPKDPLENNPYFDKTKEYSKEELEKFKKFFGGK</sequence>
<accession>A0A3S2TWK5</accession>
<gene>
    <name evidence="1" type="ORF">EM808_02790</name>
</gene>
<name>A0A3S2TWK5_9BACI</name>
<dbReference type="RefSeq" id="WP_127735492.1">
    <property type="nucleotide sequence ID" value="NZ_CP102589.1"/>
</dbReference>
<dbReference type="EMBL" id="RZTZ01000001">
    <property type="protein sequence ID" value="RVT67421.1"/>
    <property type="molecule type" value="Genomic_DNA"/>
</dbReference>